<feature type="transmembrane region" description="Helical" evidence="1">
    <location>
        <begin position="6"/>
        <end position="27"/>
    </location>
</feature>
<keyword evidence="1" id="KW-0812">Transmembrane</keyword>
<gene>
    <name evidence="2" type="ORF">ACFPIB_10910</name>
</gene>
<feature type="transmembrane region" description="Helical" evidence="1">
    <location>
        <begin position="124"/>
        <end position="145"/>
    </location>
</feature>
<keyword evidence="1" id="KW-0472">Membrane</keyword>
<evidence type="ECO:0000313" key="3">
    <source>
        <dbReference type="Proteomes" id="UP001596161"/>
    </source>
</evidence>
<keyword evidence="3" id="KW-1185">Reference proteome</keyword>
<feature type="transmembrane region" description="Helical" evidence="1">
    <location>
        <begin position="39"/>
        <end position="59"/>
    </location>
</feature>
<feature type="transmembrane region" description="Helical" evidence="1">
    <location>
        <begin position="190"/>
        <end position="208"/>
    </location>
</feature>
<dbReference type="RefSeq" id="WP_378017489.1">
    <property type="nucleotide sequence ID" value="NZ_JBHSKT010000005.1"/>
</dbReference>
<evidence type="ECO:0008006" key="4">
    <source>
        <dbReference type="Google" id="ProtNLM"/>
    </source>
</evidence>
<sequence length="231" mass="25708">MYKAILFFHILAGTVALGSGLVAIFATKGRNNHRRSGRIYEFSMYAVAVSAILMCLLKFNPFLLAIAVFSLYLTYTGKRALFYFRLREKYQPGFPDKLPAFAGLLTGMFMIGFPVWQMLQSGTFFVPVLAVFGSGLLGSSIGDLFTFRKPELFGPNNKAWLLKHIGMMGGAYIATVTAFLVNNVHMQQQWLVWIGPTVVGTVLISRAIRTWRGKLKLQASKKTVGFSGEKL</sequence>
<evidence type="ECO:0000256" key="1">
    <source>
        <dbReference type="SAM" id="Phobius"/>
    </source>
</evidence>
<feature type="transmembrane region" description="Helical" evidence="1">
    <location>
        <begin position="165"/>
        <end position="184"/>
    </location>
</feature>
<comment type="caution">
    <text evidence="2">The sequence shown here is derived from an EMBL/GenBank/DDBJ whole genome shotgun (WGS) entry which is preliminary data.</text>
</comment>
<evidence type="ECO:0000313" key="2">
    <source>
        <dbReference type="EMBL" id="MFC5271123.1"/>
    </source>
</evidence>
<proteinExistence type="predicted"/>
<reference evidence="3" key="1">
    <citation type="journal article" date="2019" name="Int. J. Syst. Evol. Microbiol.">
        <title>The Global Catalogue of Microorganisms (GCM) 10K type strain sequencing project: providing services to taxonomists for standard genome sequencing and annotation.</title>
        <authorList>
            <consortium name="The Broad Institute Genomics Platform"/>
            <consortium name="The Broad Institute Genome Sequencing Center for Infectious Disease"/>
            <person name="Wu L."/>
            <person name="Ma J."/>
        </authorList>
    </citation>
    <scope>NUCLEOTIDE SEQUENCE [LARGE SCALE GENOMIC DNA]</scope>
    <source>
        <strain evidence="3">KACC 12602</strain>
    </source>
</reference>
<organism evidence="2 3">
    <name type="scientific">Adhaeribacter terreus</name>
    <dbReference type="NCBI Taxonomy" id="529703"/>
    <lineage>
        <taxon>Bacteria</taxon>
        <taxon>Pseudomonadati</taxon>
        <taxon>Bacteroidota</taxon>
        <taxon>Cytophagia</taxon>
        <taxon>Cytophagales</taxon>
        <taxon>Hymenobacteraceae</taxon>
        <taxon>Adhaeribacter</taxon>
    </lineage>
</organism>
<dbReference type="Proteomes" id="UP001596161">
    <property type="component" value="Unassembled WGS sequence"/>
</dbReference>
<feature type="transmembrane region" description="Helical" evidence="1">
    <location>
        <begin position="98"/>
        <end position="118"/>
    </location>
</feature>
<protein>
    <recommendedName>
        <fullName evidence="4">DUF2306 domain-containing protein</fullName>
    </recommendedName>
</protein>
<name>A0ABW0ECY8_9BACT</name>
<keyword evidence="1" id="KW-1133">Transmembrane helix</keyword>
<accession>A0ABW0ECY8</accession>
<dbReference type="EMBL" id="JBHSKT010000005">
    <property type="protein sequence ID" value="MFC5271123.1"/>
    <property type="molecule type" value="Genomic_DNA"/>
</dbReference>